<dbReference type="HOGENOM" id="CLU_052380_1_0_1"/>
<keyword evidence="4" id="KW-1185">Reference proteome</keyword>
<organism evidence="3 4">
    <name type="scientific">Serendipita vermifera MAFF 305830</name>
    <dbReference type="NCBI Taxonomy" id="933852"/>
    <lineage>
        <taxon>Eukaryota</taxon>
        <taxon>Fungi</taxon>
        <taxon>Dikarya</taxon>
        <taxon>Basidiomycota</taxon>
        <taxon>Agaricomycotina</taxon>
        <taxon>Agaricomycetes</taxon>
        <taxon>Sebacinales</taxon>
        <taxon>Serendipitaceae</taxon>
        <taxon>Serendipita</taxon>
    </lineage>
</organism>
<dbReference type="STRING" id="933852.A0A0C2XB31"/>
<dbReference type="EMBL" id="KN824306">
    <property type="protein sequence ID" value="KIM26407.1"/>
    <property type="molecule type" value="Genomic_DNA"/>
</dbReference>
<sequence length="353" mass="38431">MDNNSSSSGIPLLQADNYAEWSIKLSAAVMKKANINVMLGNVPIPQLDADLSNAQEVCDWQKHASIAAGYILESISPEARVHVTNQLDGPLMWSQLKAVYSRTTSASRITRLEKLMEGQQGPDESISALIARLSERWQAFVDSQGTGFILNELNEELFCWTLIRQLDPAKYQDLRFSLIKDKALTKNSAISMATTIESGLLAVTSPFDLAFNARSGPSSGAPSPSVKSPCKWCIGKQRHAEALKHTLEQCTGLEASIQHMVSKNSNTNKQPSKPKQQSAAKPAVEEFAGKASSSDSFSSSPADNYWIPDSGATSSMTSHKEWLVDYTPLKVPIRLGDDSVVYSAGVEFSMSLV</sequence>
<reference evidence="4" key="2">
    <citation type="submission" date="2015-01" db="EMBL/GenBank/DDBJ databases">
        <title>Evolutionary Origins and Diversification of the Mycorrhizal Mutualists.</title>
        <authorList>
            <consortium name="DOE Joint Genome Institute"/>
            <consortium name="Mycorrhizal Genomics Consortium"/>
            <person name="Kohler A."/>
            <person name="Kuo A."/>
            <person name="Nagy L.G."/>
            <person name="Floudas D."/>
            <person name="Copeland A."/>
            <person name="Barry K.W."/>
            <person name="Cichocki N."/>
            <person name="Veneault-Fourrey C."/>
            <person name="LaButti K."/>
            <person name="Lindquist E.A."/>
            <person name="Lipzen A."/>
            <person name="Lundell T."/>
            <person name="Morin E."/>
            <person name="Murat C."/>
            <person name="Riley R."/>
            <person name="Ohm R."/>
            <person name="Sun H."/>
            <person name="Tunlid A."/>
            <person name="Henrissat B."/>
            <person name="Grigoriev I.V."/>
            <person name="Hibbett D.S."/>
            <person name="Martin F."/>
        </authorList>
    </citation>
    <scope>NUCLEOTIDE SEQUENCE [LARGE SCALE GENOMIC DNA]</scope>
    <source>
        <strain evidence="4">MAFF 305830</strain>
    </source>
</reference>
<evidence type="ECO:0000259" key="2">
    <source>
        <dbReference type="Pfam" id="PF22936"/>
    </source>
</evidence>
<evidence type="ECO:0000313" key="4">
    <source>
        <dbReference type="Proteomes" id="UP000054097"/>
    </source>
</evidence>
<evidence type="ECO:0000256" key="1">
    <source>
        <dbReference type="SAM" id="MobiDB-lite"/>
    </source>
</evidence>
<dbReference type="Pfam" id="PF22936">
    <property type="entry name" value="Pol_BBD"/>
    <property type="match status" value="1"/>
</dbReference>
<protein>
    <recommendedName>
        <fullName evidence="2">Retrovirus-related Pol polyprotein from transposon TNT 1-94-like beta-barrel domain-containing protein</fullName>
    </recommendedName>
</protein>
<accession>A0A0C2XB31</accession>
<feature type="domain" description="Retrovirus-related Pol polyprotein from transposon TNT 1-94-like beta-barrel" evidence="2">
    <location>
        <begin position="306"/>
        <end position="346"/>
    </location>
</feature>
<proteinExistence type="predicted"/>
<dbReference type="Pfam" id="PF14223">
    <property type="entry name" value="Retrotran_gag_2"/>
    <property type="match status" value="1"/>
</dbReference>
<name>A0A0C2XB31_SERVB</name>
<dbReference type="AlphaFoldDB" id="A0A0C2XB31"/>
<dbReference type="OrthoDB" id="5598079at2759"/>
<dbReference type="Proteomes" id="UP000054097">
    <property type="component" value="Unassembled WGS sequence"/>
</dbReference>
<reference evidence="3 4" key="1">
    <citation type="submission" date="2014-04" db="EMBL/GenBank/DDBJ databases">
        <authorList>
            <consortium name="DOE Joint Genome Institute"/>
            <person name="Kuo A."/>
            <person name="Zuccaro A."/>
            <person name="Kohler A."/>
            <person name="Nagy L.G."/>
            <person name="Floudas D."/>
            <person name="Copeland A."/>
            <person name="Barry K.W."/>
            <person name="Cichocki N."/>
            <person name="Veneault-Fourrey C."/>
            <person name="LaButti K."/>
            <person name="Lindquist E.A."/>
            <person name="Lipzen A."/>
            <person name="Lundell T."/>
            <person name="Morin E."/>
            <person name="Murat C."/>
            <person name="Sun H."/>
            <person name="Tunlid A."/>
            <person name="Henrissat B."/>
            <person name="Grigoriev I.V."/>
            <person name="Hibbett D.S."/>
            <person name="Martin F."/>
            <person name="Nordberg H.P."/>
            <person name="Cantor M.N."/>
            <person name="Hua S.X."/>
        </authorList>
    </citation>
    <scope>NUCLEOTIDE SEQUENCE [LARGE SCALE GENOMIC DNA]</scope>
    <source>
        <strain evidence="3 4">MAFF 305830</strain>
    </source>
</reference>
<evidence type="ECO:0000313" key="3">
    <source>
        <dbReference type="EMBL" id="KIM26407.1"/>
    </source>
</evidence>
<gene>
    <name evidence="3" type="ORF">M408DRAFT_25373</name>
</gene>
<dbReference type="InterPro" id="IPR054722">
    <property type="entry name" value="PolX-like_BBD"/>
</dbReference>
<feature type="compositionally biased region" description="Polar residues" evidence="1">
    <location>
        <begin position="262"/>
        <end position="279"/>
    </location>
</feature>
<feature type="region of interest" description="Disordered" evidence="1">
    <location>
        <begin position="262"/>
        <end position="300"/>
    </location>
</feature>